<sequence>MMQLYFFSFFMLVLSNSVVPFLLCHNNCYSFENNNKYPEHWCDKFNLPVSGRCQTTSTEGCIKGHIEISDKVIYFQTCKNKSPVNFGFSQDGNCTEYSNSGEDNVLYFPIKNATRASMKFRACKCFSNLCNSEN</sequence>
<feature type="signal peptide" evidence="1">
    <location>
        <begin position="1"/>
        <end position="17"/>
    </location>
</feature>
<feature type="chain" id="PRO_5005895150" evidence="1">
    <location>
        <begin position="18"/>
        <end position="134"/>
    </location>
</feature>
<name>A0A0N5BTU3_STREA</name>
<evidence type="ECO:0000313" key="2">
    <source>
        <dbReference type="Proteomes" id="UP000046392"/>
    </source>
</evidence>
<evidence type="ECO:0000313" key="3">
    <source>
        <dbReference type="WBParaSite" id="SPAL_0000926800.1"/>
    </source>
</evidence>
<proteinExistence type="predicted"/>
<keyword evidence="2" id="KW-1185">Reference proteome</keyword>
<keyword evidence="1" id="KW-0732">Signal</keyword>
<protein>
    <submittedName>
        <fullName evidence="3">Uncharacterized protein</fullName>
    </submittedName>
</protein>
<reference evidence="3" key="1">
    <citation type="submission" date="2017-02" db="UniProtKB">
        <authorList>
            <consortium name="WormBaseParasite"/>
        </authorList>
    </citation>
    <scope>IDENTIFICATION</scope>
</reference>
<evidence type="ECO:0000256" key="1">
    <source>
        <dbReference type="SAM" id="SignalP"/>
    </source>
</evidence>
<dbReference type="WBParaSite" id="SPAL_0000926800.1">
    <property type="protein sequence ID" value="SPAL_0000926800.1"/>
    <property type="gene ID" value="SPAL_0000926800"/>
</dbReference>
<organism evidence="2 3">
    <name type="scientific">Strongyloides papillosus</name>
    <name type="common">Intestinal threadworm</name>
    <dbReference type="NCBI Taxonomy" id="174720"/>
    <lineage>
        <taxon>Eukaryota</taxon>
        <taxon>Metazoa</taxon>
        <taxon>Ecdysozoa</taxon>
        <taxon>Nematoda</taxon>
        <taxon>Chromadorea</taxon>
        <taxon>Rhabditida</taxon>
        <taxon>Tylenchina</taxon>
        <taxon>Panagrolaimomorpha</taxon>
        <taxon>Strongyloidoidea</taxon>
        <taxon>Strongyloididae</taxon>
        <taxon>Strongyloides</taxon>
    </lineage>
</organism>
<dbReference type="Proteomes" id="UP000046392">
    <property type="component" value="Unplaced"/>
</dbReference>
<dbReference type="AlphaFoldDB" id="A0A0N5BTU3"/>
<accession>A0A0N5BTU3</accession>